<feature type="domain" description="HTH tetR-type" evidence="5">
    <location>
        <begin position="18"/>
        <end position="78"/>
    </location>
</feature>
<dbReference type="PANTHER" id="PTHR30055:SF241">
    <property type="entry name" value="TRANSCRIPTIONAL REGULATORY PROTEIN"/>
    <property type="match status" value="1"/>
</dbReference>
<feature type="DNA-binding region" description="H-T-H motif" evidence="4">
    <location>
        <begin position="41"/>
        <end position="60"/>
    </location>
</feature>
<accession>A0A1H2WUI8</accession>
<dbReference type="PRINTS" id="PR00455">
    <property type="entry name" value="HTHTETR"/>
</dbReference>
<evidence type="ECO:0000256" key="1">
    <source>
        <dbReference type="ARBA" id="ARBA00023015"/>
    </source>
</evidence>
<keyword evidence="2 4" id="KW-0238">DNA-binding</keyword>
<protein>
    <submittedName>
        <fullName evidence="6">Transcriptional regulator, TetR family</fullName>
    </submittedName>
</protein>
<keyword evidence="1" id="KW-0805">Transcription regulation</keyword>
<sequence>MTDAAPPPRRLTRDAARARTRAALLDSAGRVFARAGYAGASVEAIAEEAGYSKGAVYSNFASKEALFLDLLARRKAEEKAMAEAALEAAGGDPLAALEAWAATAEAEADWALLAVELQLHARRIPNFAEAYEAQAAEQRAAFGRTFAALFAAAGKTPPAPPEALAEAVFAMAHGLALGPEAPRAPALLSLTLRSLIEAAPPA</sequence>
<dbReference type="InterPro" id="IPR001647">
    <property type="entry name" value="HTH_TetR"/>
</dbReference>
<evidence type="ECO:0000256" key="3">
    <source>
        <dbReference type="ARBA" id="ARBA00023163"/>
    </source>
</evidence>
<dbReference type="Pfam" id="PF00440">
    <property type="entry name" value="TetR_N"/>
    <property type="match status" value="1"/>
</dbReference>
<evidence type="ECO:0000256" key="4">
    <source>
        <dbReference type="PROSITE-ProRule" id="PRU00335"/>
    </source>
</evidence>
<dbReference type="GO" id="GO:0003700">
    <property type="term" value="F:DNA-binding transcription factor activity"/>
    <property type="evidence" value="ECO:0007669"/>
    <property type="project" value="TreeGrafter"/>
</dbReference>
<dbReference type="SUPFAM" id="SSF48498">
    <property type="entry name" value="Tetracyclin repressor-like, C-terminal domain"/>
    <property type="match status" value="1"/>
</dbReference>
<name>A0A1H2WUI8_9RHOB</name>
<dbReference type="Gene3D" id="1.10.357.10">
    <property type="entry name" value="Tetracycline Repressor, domain 2"/>
    <property type="match status" value="1"/>
</dbReference>
<evidence type="ECO:0000313" key="7">
    <source>
        <dbReference type="Proteomes" id="UP000199118"/>
    </source>
</evidence>
<dbReference type="InterPro" id="IPR050109">
    <property type="entry name" value="HTH-type_TetR-like_transc_reg"/>
</dbReference>
<reference evidence="6 7" key="1">
    <citation type="submission" date="2016-10" db="EMBL/GenBank/DDBJ databases">
        <authorList>
            <person name="de Groot N.N."/>
        </authorList>
    </citation>
    <scope>NUCLEOTIDE SEQUENCE [LARGE SCALE GENOMIC DNA]</scope>
    <source>
        <strain evidence="6 7">DSM 17890</strain>
    </source>
</reference>
<keyword evidence="3" id="KW-0804">Transcription</keyword>
<proteinExistence type="predicted"/>
<dbReference type="STRING" id="356660.SAMN05444336_102502"/>
<dbReference type="InterPro" id="IPR036271">
    <property type="entry name" value="Tet_transcr_reg_TetR-rel_C_sf"/>
</dbReference>
<gene>
    <name evidence="6" type="ORF">SAMN05444336_102502</name>
</gene>
<evidence type="ECO:0000256" key="2">
    <source>
        <dbReference type="ARBA" id="ARBA00023125"/>
    </source>
</evidence>
<organism evidence="6 7">
    <name type="scientific">Albimonas donghaensis</name>
    <dbReference type="NCBI Taxonomy" id="356660"/>
    <lineage>
        <taxon>Bacteria</taxon>
        <taxon>Pseudomonadati</taxon>
        <taxon>Pseudomonadota</taxon>
        <taxon>Alphaproteobacteria</taxon>
        <taxon>Rhodobacterales</taxon>
        <taxon>Paracoccaceae</taxon>
        <taxon>Albimonas</taxon>
    </lineage>
</organism>
<dbReference type="PROSITE" id="PS50977">
    <property type="entry name" value="HTH_TETR_2"/>
    <property type="match status" value="1"/>
</dbReference>
<dbReference type="EMBL" id="FNMZ01000002">
    <property type="protein sequence ID" value="SDW84290.1"/>
    <property type="molecule type" value="Genomic_DNA"/>
</dbReference>
<evidence type="ECO:0000259" key="5">
    <source>
        <dbReference type="PROSITE" id="PS50977"/>
    </source>
</evidence>
<dbReference type="GO" id="GO:0000976">
    <property type="term" value="F:transcription cis-regulatory region binding"/>
    <property type="evidence" value="ECO:0007669"/>
    <property type="project" value="TreeGrafter"/>
</dbReference>
<dbReference type="AlphaFoldDB" id="A0A1H2WUI8"/>
<dbReference type="PANTHER" id="PTHR30055">
    <property type="entry name" value="HTH-TYPE TRANSCRIPTIONAL REGULATOR RUTR"/>
    <property type="match status" value="1"/>
</dbReference>
<evidence type="ECO:0000313" key="6">
    <source>
        <dbReference type="EMBL" id="SDW84290.1"/>
    </source>
</evidence>
<dbReference type="InterPro" id="IPR009057">
    <property type="entry name" value="Homeodomain-like_sf"/>
</dbReference>
<dbReference type="Proteomes" id="UP000199118">
    <property type="component" value="Unassembled WGS sequence"/>
</dbReference>
<keyword evidence="7" id="KW-1185">Reference proteome</keyword>
<dbReference type="RefSeq" id="WP_176954687.1">
    <property type="nucleotide sequence ID" value="NZ_FNMZ01000002.1"/>
</dbReference>
<dbReference type="SUPFAM" id="SSF46689">
    <property type="entry name" value="Homeodomain-like"/>
    <property type="match status" value="1"/>
</dbReference>
<dbReference type="FunFam" id="1.10.10.60:FF:000141">
    <property type="entry name" value="TetR family transcriptional regulator"/>
    <property type="match status" value="1"/>
</dbReference>